<sequence>MKGSIIFSILTYITYVYSLVDYYSLHNDKVLQSCAYISNAEGFIQSKFKNFDPIIKIHFPDTNNGNNDNINIYTLIMGGEDLKKTTIGLNPYYKICDEFALNEGYCEHESDESNKQKLSLSELIDSNNYKYPIESFMLNSNGDDHIYQLDNSGVYCVLFLTSEIIKDSNGNEKNFIVEVDWIQAFGNLLVSDFSRMFSSIYFAIIYFIIAIILSLLIHNKLKFDNNKTSITIDNVNLRKQRKYIIQYKFILFYWSYSSLFITYAANYYTLNKFGYNTNSFFVPLTNLLSLTMSTLITTWMIYNLILFSIGAWLVNFKTTGGINSNLGKKISIAKVVVITLGIEMLLYDVESSNIYSLIGQSKRDFLSNLIYAEYIIIMIICFLCSLLTILSITDKKIKNIYIITIILLTILFSIIIFGAYIFSSTVQASIMASSIELVFTLILTVIWYNVVYENDTLSFVV</sequence>
<feature type="transmembrane region" description="Helical" evidence="1">
    <location>
        <begin position="428"/>
        <end position="450"/>
    </location>
</feature>
<name>A0AAV5R8E9_PICKL</name>
<dbReference type="EMBL" id="BTGB01000005">
    <property type="protein sequence ID" value="GMM46886.1"/>
    <property type="molecule type" value="Genomic_DNA"/>
</dbReference>
<keyword evidence="1" id="KW-0472">Membrane</keyword>
<feature type="transmembrane region" description="Helical" evidence="1">
    <location>
        <begin position="290"/>
        <end position="314"/>
    </location>
</feature>
<evidence type="ECO:0000256" key="1">
    <source>
        <dbReference type="SAM" id="Phobius"/>
    </source>
</evidence>
<comment type="caution">
    <text evidence="2">The sequence shown here is derived from an EMBL/GenBank/DDBJ whole genome shotgun (WGS) entry which is preliminary data.</text>
</comment>
<evidence type="ECO:0000313" key="2">
    <source>
        <dbReference type="EMBL" id="GMM46886.1"/>
    </source>
</evidence>
<reference evidence="2 3" key="1">
    <citation type="journal article" date="2023" name="Elife">
        <title>Identification of key yeast species and microbe-microbe interactions impacting larval growth of Drosophila in the wild.</title>
        <authorList>
            <person name="Mure A."/>
            <person name="Sugiura Y."/>
            <person name="Maeda R."/>
            <person name="Honda K."/>
            <person name="Sakurai N."/>
            <person name="Takahashi Y."/>
            <person name="Watada M."/>
            <person name="Katoh T."/>
            <person name="Gotoh A."/>
            <person name="Gotoh Y."/>
            <person name="Taniguchi I."/>
            <person name="Nakamura K."/>
            <person name="Hayashi T."/>
            <person name="Katayama T."/>
            <person name="Uemura T."/>
            <person name="Hattori Y."/>
        </authorList>
    </citation>
    <scope>NUCLEOTIDE SEQUENCE [LARGE SCALE GENOMIC DNA]</scope>
    <source>
        <strain evidence="2 3">PK-24</strain>
    </source>
</reference>
<protein>
    <recommendedName>
        <fullName evidence="4">Intimal thickness related receptor IRP domain-containing protein</fullName>
    </recommendedName>
</protein>
<proteinExistence type="predicted"/>
<keyword evidence="3" id="KW-1185">Reference proteome</keyword>
<dbReference type="AlphaFoldDB" id="A0AAV5R8E9"/>
<feature type="transmembrane region" description="Helical" evidence="1">
    <location>
        <begin position="369"/>
        <end position="393"/>
    </location>
</feature>
<gene>
    <name evidence="2" type="ORF">DAPK24_034610</name>
</gene>
<feature type="transmembrane region" description="Helical" evidence="1">
    <location>
        <begin position="249"/>
        <end position="270"/>
    </location>
</feature>
<dbReference type="Proteomes" id="UP001378960">
    <property type="component" value="Unassembled WGS sequence"/>
</dbReference>
<organism evidence="2 3">
    <name type="scientific">Pichia kluyveri</name>
    <name type="common">Yeast</name>
    <dbReference type="NCBI Taxonomy" id="36015"/>
    <lineage>
        <taxon>Eukaryota</taxon>
        <taxon>Fungi</taxon>
        <taxon>Dikarya</taxon>
        <taxon>Ascomycota</taxon>
        <taxon>Saccharomycotina</taxon>
        <taxon>Pichiomycetes</taxon>
        <taxon>Pichiales</taxon>
        <taxon>Pichiaceae</taxon>
        <taxon>Pichia</taxon>
    </lineage>
</organism>
<feature type="transmembrane region" description="Helical" evidence="1">
    <location>
        <begin position="196"/>
        <end position="217"/>
    </location>
</feature>
<accession>A0AAV5R8E9</accession>
<keyword evidence="1" id="KW-1133">Transmembrane helix</keyword>
<feature type="transmembrane region" description="Helical" evidence="1">
    <location>
        <begin position="400"/>
        <end position="422"/>
    </location>
</feature>
<keyword evidence="1" id="KW-0812">Transmembrane</keyword>
<evidence type="ECO:0000313" key="3">
    <source>
        <dbReference type="Proteomes" id="UP001378960"/>
    </source>
</evidence>
<evidence type="ECO:0008006" key="4">
    <source>
        <dbReference type="Google" id="ProtNLM"/>
    </source>
</evidence>